<protein>
    <submittedName>
        <fullName evidence="1">3902_t:CDS:1</fullName>
    </submittedName>
</protein>
<dbReference type="EMBL" id="CAMKVN010023508">
    <property type="protein sequence ID" value="CAI2200163.1"/>
    <property type="molecule type" value="Genomic_DNA"/>
</dbReference>
<organism evidence="1 2">
    <name type="scientific">Funneliformis geosporum</name>
    <dbReference type="NCBI Taxonomy" id="1117311"/>
    <lineage>
        <taxon>Eukaryota</taxon>
        <taxon>Fungi</taxon>
        <taxon>Fungi incertae sedis</taxon>
        <taxon>Mucoromycota</taxon>
        <taxon>Glomeromycotina</taxon>
        <taxon>Glomeromycetes</taxon>
        <taxon>Glomerales</taxon>
        <taxon>Glomeraceae</taxon>
        <taxon>Funneliformis</taxon>
    </lineage>
</organism>
<dbReference type="Proteomes" id="UP001153678">
    <property type="component" value="Unassembled WGS sequence"/>
</dbReference>
<name>A0A9W4TBY0_9GLOM</name>
<sequence>IFGSKNFQNGKYKGGQEVILETVLEFFGVLGEKNIIEEETNKVIEDKFGETINLVEKSFENKGRLLRKLRDILGEKEFFPEEPGDGIPPGREGMRRDPEAIAMQNADKQARIDAIANNVKTAEGIYKDAILKAAEIVGEDKPLNDLEKNRINKATTPEKIQAVLADIPKKRREK</sequence>
<gene>
    <name evidence="1" type="ORF">FWILDA_LOCUS19434</name>
</gene>
<reference evidence="1" key="1">
    <citation type="submission" date="2022-08" db="EMBL/GenBank/DDBJ databases">
        <authorList>
            <person name="Kallberg Y."/>
            <person name="Tangrot J."/>
            <person name="Rosling A."/>
        </authorList>
    </citation>
    <scope>NUCLEOTIDE SEQUENCE</scope>
    <source>
        <strain evidence="1">Wild A</strain>
    </source>
</reference>
<accession>A0A9W4TBY0</accession>
<dbReference type="AlphaFoldDB" id="A0A9W4TBY0"/>
<evidence type="ECO:0000313" key="2">
    <source>
        <dbReference type="Proteomes" id="UP001153678"/>
    </source>
</evidence>
<evidence type="ECO:0000313" key="1">
    <source>
        <dbReference type="EMBL" id="CAI2200163.1"/>
    </source>
</evidence>
<feature type="non-terminal residue" evidence="1">
    <location>
        <position position="1"/>
    </location>
</feature>
<feature type="non-terminal residue" evidence="1">
    <location>
        <position position="174"/>
    </location>
</feature>
<proteinExistence type="predicted"/>
<comment type="caution">
    <text evidence="1">The sequence shown here is derived from an EMBL/GenBank/DDBJ whole genome shotgun (WGS) entry which is preliminary data.</text>
</comment>
<keyword evidence="2" id="KW-1185">Reference proteome</keyword>